<dbReference type="AlphaFoldDB" id="A0A1C4FRS4"/>
<dbReference type="EMBL" id="FMBC01000041">
    <property type="protein sequence ID" value="SCC58285.1"/>
    <property type="molecule type" value="Genomic_DNA"/>
</dbReference>
<protein>
    <submittedName>
        <fullName evidence="1">Uncharacterized protein</fullName>
    </submittedName>
</protein>
<proteinExistence type="predicted"/>
<reference evidence="2" key="1">
    <citation type="submission" date="2016-08" db="EMBL/GenBank/DDBJ databases">
        <authorList>
            <person name="Varghese N."/>
            <person name="Submissions Spin"/>
        </authorList>
    </citation>
    <scope>NUCLEOTIDE SEQUENCE [LARGE SCALE GENOMIC DNA]</scope>
    <source>
        <strain evidence="2">REICA_142</strain>
    </source>
</reference>
<organism evidence="1 2">
    <name type="scientific">Kosakonia oryziphila</name>
    <dbReference type="NCBI Taxonomy" id="1005667"/>
    <lineage>
        <taxon>Bacteria</taxon>
        <taxon>Pseudomonadati</taxon>
        <taxon>Pseudomonadota</taxon>
        <taxon>Gammaproteobacteria</taxon>
        <taxon>Enterobacterales</taxon>
        <taxon>Enterobacteriaceae</taxon>
        <taxon>Kosakonia</taxon>
    </lineage>
</organism>
<dbReference type="Proteomes" id="UP000198515">
    <property type="component" value="Unassembled WGS sequence"/>
</dbReference>
<evidence type="ECO:0000313" key="2">
    <source>
        <dbReference type="Proteomes" id="UP000198515"/>
    </source>
</evidence>
<name>A0A1C4FRS4_9ENTR</name>
<accession>A0A1C4FRS4</accession>
<gene>
    <name evidence="1" type="ORF">GA0061070_10419</name>
</gene>
<keyword evidence="2" id="KW-1185">Reference proteome</keyword>
<sequence length="43" mass="4905">MNPSGKVMALRLDMESRWVLVDAVLPADIAIPVLWRYGNSQYQ</sequence>
<evidence type="ECO:0000313" key="1">
    <source>
        <dbReference type="EMBL" id="SCC58285.1"/>
    </source>
</evidence>